<dbReference type="HAMAP" id="MF_00434">
    <property type="entry name" value="Pterin_4_alpha"/>
    <property type="match status" value="1"/>
</dbReference>
<dbReference type="SUPFAM" id="SSF55248">
    <property type="entry name" value="PCD-like"/>
    <property type="match status" value="1"/>
</dbReference>
<evidence type="ECO:0000313" key="6">
    <source>
        <dbReference type="EMBL" id="JAS00267.1"/>
    </source>
</evidence>
<keyword evidence="4 6" id="KW-0456">Lyase</keyword>
<feature type="non-terminal residue" evidence="6">
    <location>
        <position position="1"/>
    </location>
</feature>
<dbReference type="GO" id="GO:0008124">
    <property type="term" value="F:4-alpha-hydroxytetrahydrobiopterin dehydratase activity"/>
    <property type="evidence" value="ECO:0007669"/>
    <property type="project" value="UniProtKB-EC"/>
</dbReference>
<comment type="catalytic activity">
    <reaction evidence="1">
        <text>(4aS,6R)-4a-hydroxy-L-erythro-5,6,7,8-tetrahydrobiopterin = (6R)-L-erythro-6,7-dihydrobiopterin + H2O</text>
        <dbReference type="Rhea" id="RHEA:11920"/>
        <dbReference type="ChEBI" id="CHEBI:15377"/>
        <dbReference type="ChEBI" id="CHEBI:15642"/>
        <dbReference type="ChEBI" id="CHEBI:43120"/>
        <dbReference type="EC" id="4.2.1.96"/>
    </reaction>
</comment>
<protein>
    <recommendedName>
        <fullName evidence="3">4a-hydroxytetrahydrobiopterin dehydratase</fullName>
        <ecNumber evidence="3">4.2.1.96</ecNumber>
    </recommendedName>
    <alternativeName>
        <fullName evidence="5">4-alpha-hydroxy-tetrahydropterin dehydratase</fullName>
    </alternativeName>
</protein>
<reference evidence="6" key="2">
    <citation type="journal article" date="2017" name="J. Med. Entomol.">
        <title>Transcriptome Analysis of the Triatoma infestans (Hemiptera: Reduviidae) Integument.</title>
        <authorList>
            <person name="Calderon-Fernandez G.M."/>
            <person name="Moriconi D.E."/>
            <person name="Dulbecco A.B."/>
            <person name="Juarez M.P."/>
        </authorList>
    </citation>
    <scope>NUCLEOTIDE SEQUENCE</scope>
    <source>
        <strain evidence="6">Int1</strain>
        <tissue evidence="6">Integument</tissue>
    </source>
</reference>
<dbReference type="EMBL" id="GEMB01002934">
    <property type="protein sequence ID" value="JAS00267.1"/>
    <property type="molecule type" value="Transcribed_RNA"/>
</dbReference>
<proteinExistence type="inferred from homology"/>
<evidence type="ECO:0000256" key="3">
    <source>
        <dbReference type="ARBA" id="ARBA00013252"/>
    </source>
</evidence>
<evidence type="ECO:0000256" key="4">
    <source>
        <dbReference type="ARBA" id="ARBA00023239"/>
    </source>
</evidence>
<dbReference type="InterPro" id="IPR036428">
    <property type="entry name" value="PCD_sf"/>
</dbReference>
<reference evidence="6" key="1">
    <citation type="submission" date="2016-04" db="EMBL/GenBank/DDBJ databases">
        <authorList>
            <person name="Calderon-Fernandez G.M.Sr."/>
        </authorList>
    </citation>
    <scope>NUCLEOTIDE SEQUENCE</scope>
    <source>
        <strain evidence="6">Int1</strain>
        <tissue evidence="6">Integument</tissue>
    </source>
</reference>
<dbReference type="Gene3D" id="3.30.1360.20">
    <property type="entry name" value="Transcriptional coactivator/pterin dehydratase"/>
    <property type="match status" value="1"/>
</dbReference>
<dbReference type="GO" id="GO:0006729">
    <property type="term" value="P:tetrahydrobiopterin biosynthetic process"/>
    <property type="evidence" value="ECO:0007669"/>
    <property type="project" value="InterPro"/>
</dbReference>
<name>A0A170YUU0_TRIIF</name>
<sequence>FKVTGSIMLGRLTGLVWKVRGGIVGELYTARFASSTGKKKKMSGKLTDEERTTLVKPLQDVGWAILDNRDAIRKEFIFKNFVKAFDFMKEVAVEADKMDHHPEWFNVYNKVDITLASHDVKGLSKRDVKLANIIEEKAAIYKN</sequence>
<dbReference type="CDD" id="cd00914">
    <property type="entry name" value="PCD_DCoH_subfamily_b"/>
    <property type="match status" value="1"/>
</dbReference>
<evidence type="ECO:0000256" key="2">
    <source>
        <dbReference type="ARBA" id="ARBA00006472"/>
    </source>
</evidence>
<comment type="similarity">
    <text evidence="2">Belongs to the pterin-4-alpha-carbinolamine dehydratase family.</text>
</comment>
<dbReference type="PANTHER" id="PTHR12599">
    <property type="entry name" value="PTERIN-4-ALPHA-CARBINOLAMINE DEHYDRATASE"/>
    <property type="match status" value="1"/>
</dbReference>
<dbReference type="PANTHER" id="PTHR12599:SF0">
    <property type="entry name" value="PTERIN-4-ALPHA-CARBINOLAMINE DEHYDRATASE"/>
    <property type="match status" value="1"/>
</dbReference>
<evidence type="ECO:0000256" key="5">
    <source>
        <dbReference type="ARBA" id="ARBA00030497"/>
    </source>
</evidence>
<dbReference type="EC" id="4.2.1.96" evidence="3"/>
<dbReference type="GO" id="GO:0016491">
    <property type="term" value="F:oxidoreductase activity"/>
    <property type="evidence" value="ECO:0007669"/>
    <property type="project" value="UniProtKB-KW"/>
</dbReference>
<dbReference type="AlphaFoldDB" id="A0A170YUU0"/>
<accession>A0A170YUU0</accession>
<keyword evidence="6" id="KW-0560">Oxidoreductase</keyword>
<dbReference type="InterPro" id="IPR001533">
    <property type="entry name" value="Pterin_deHydtase"/>
</dbReference>
<organism evidence="6">
    <name type="scientific">Triatoma infestans</name>
    <name type="common">Assassin bug</name>
    <dbReference type="NCBI Taxonomy" id="30076"/>
    <lineage>
        <taxon>Eukaryota</taxon>
        <taxon>Metazoa</taxon>
        <taxon>Ecdysozoa</taxon>
        <taxon>Arthropoda</taxon>
        <taxon>Hexapoda</taxon>
        <taxon>Insecta</taxon>
        <taxon>Pterygota</taxon>
        <taxon>Neoptera</taxon>
        <taxon>Paraneoptera</taxon>
        <taxon>Hemiptera</taxon>
        <taxon>Heteroptera</taxon>
        <taxon>Panheteroptera</taxon>
        <taxon>Cimicomorpha</taxon>
        <taxon>Reduviidae</taxon>
        <taxon>Triatominae</taxon>
        <taxon>Triatoma</taxon>
    </lineage>
</organism>
<dbReference type="Pfam" id="PF01329">
    <property type="entry name" value="Pterin_4a"/>
    <property type="match status" value="1"/>
</dbReference>
<evidence type="ECO:0000256" key="1">
    <source>
        <dbReference type="ARBA" id="ARBA00001554"/>
    </source>
</evidence>
<dbReference type="NCBIfam" id="NF002018">
    <property type="entry name" value="PRK00823.1-3"/>
    <property type="match status" value="1"/>
</dbReference>